<proteinExistence type="predicted"/>
<dbReference type="Proteomes" id="UP000220210">
    <property type="component" value="Unassembled WGS sequence"/>
</dbReference>
<keyword evidence="1" id="KW-0812">Transmembrane</keyword>
<dbReference type="RefSeq" id="WP_098297386.1">
    <property type="nucleotide sequence ID" value="NZ_NTSO01000002.1"/>
</dbReference>
<dbReference type="AlphaFoldDB" id="A0A9X6W233"/>
<evidence type="ECO:0000313" key="2">
    <source>
        <dbReference type="EMBL" id="PFF52040.1"/>
    </source>
</evidence>
<protein>
    <submittedName>
        <fullName evidence="2">Uncharacterized protein</fullName>
    </submittedName>
</protein>
<evidence type="ECO:0000256" key="1">
    <source>
        <dbReference type="SAM" id="Phobius"/>
    </source>
</evidence>
<accession>A0A9X6W233</accession>
<comment type="caution">
    <text evidence="2">The sequence shown here is derived from an EMBL/GenBank/DDBJ whole genome shotgun (WGS) entry which is preliminary data.</text>
</comment>
<reference evidence="2 3" key="1">
    <citation type="submission" date="2017-09" db="EMBL/GenBank/DDBJ databases">
        <title>Large-scale bioinformatics analysis of Bacillus genomes uncovers conserved roles of natural products in bacterial physiology.</title>
        <authorList>
            <consortium name="Agbiome Team Llc"/>
            <person name="Bleich R.M."/>
            <person name="Kirk G.J."/>
            <person name="Santa Maria K.C."/>
            <person name="Allen S.E."/>
            <person name="Farag S."/>
            <person name="Shank E.A."/>
            <person name="Bowers A."/>
        </authorList>
    </citation>
    <scope>NUCLEOTIDE SEQUENCE [LARGE SCALE GENOMIC DNA]</scope>
    <source>
        <strain evidence="2 3">AFS020204</strain>
    </source>
</reference>
<feature type="transmembrane region" description="Helical" evidence="1">
    <location>
        <begin position="7"/>
        <end position="26"/>
    </location>
</feature>
<organism evidence="2 3">
    <name type="scientific">Bacillus cereus</name>
    <dbReference type="NCBI Taxonomy" id="1396"/>
    <lineage>
        <taxon>Bacteria</taxon>
        <taxon>Bacillati</taxon>
        <taxon>Bacillota</taxon>
        <taxon>Bacilli</taxon>
        <taxon>Bacillales</taxon>
        <taxon>Bacillaceae</taxon>
        <taxon>Bacillus</taxon>
        <taxon>Bacillus cereus group</taxon>
    </lineage>
</organism>
<keyword evidence="1" id="KW-0472">Membrane</keyword>
<dbReference type="EMBL" id="NTSO01000002">
    <property type="protein sequence ID" value="PFF52040.1"/>
    <property type="molecule type" value="Genomic_DNA"/>
</dbReference>
<feature type="transmembrane region" description="Helical" evidence="1">
    <location>
        <begin position="32"/>
        <end position="53"/>
    </location>
</feature>
<sequence>MNNIKVILTLNLFINLILFLSILLLVKSPLYMFILAVSELSTVIGIIMIFIFVKKLKDNENGEPKNKDAV</sequence>
<gene>
    <name evidence="2" type="ORF">CN357_04950</name>
</gene>
<keyword evidence="1" id="KW-1133">Transmembrane helix</keyword>
<name>A0A9X6W233_BACCE</name>
<evidence type="ECO:0000313" key="3">
    <source>
        <dbReference type="Proteomes" id="UP000220210"/>
    </source>
</evidence>